<feature type="transmembrane region" description="Helical" evidence="1">
    <location>
        <begin position="227"/>
        <end position="255"/>
    </location>
</feature>
<protein>
    <submittedName>
        <fullName evidence="4">Acyltransferase</fullName>
    </submittedName>
</protein>
<dbReference type="PANTHER" id="PTHR23028">
    <property type="entry name" value="ACETYLTRANSFERASE"/>
    <property type="match status" value="1"/>
</dbReference>
<dbReference type="Pfam" id="PF01757">
    <property type="entry name" value="Acyl_transf_3"/>
    <property type="match status" value="1"/>
</dbReference>
<name>A0A917ALD9_9RHOB</name>
<keyword evidence="1" id="KW-0812">Transmembrane</keyword>
<feature type="transmembrane region" description="Helical" evidence="1">
    <location>
        <begin position="78"/>
        <end position="98"/>
    </location>
</feature>
<evidence type="ECO:0000313" key="5">
    <source>
        <dbReference type="Proteomes" id="UP000606730"/>
    </source>
</evidence>
<accession>A0A917ALD9</accession>
<feature type="transmembrane region" description="Helical" evidence="1">
    <location>
        <begin position="16"/>
        <end position="32"/>
    </location>
</feature>
<feature type="transmembrane region" description="Helical" evidence="1">
    <location>
        <begin position="166"/>
        <end position="190"/>
    </location>
</feature>
<feature type="domain" description="SGNH" evidence="3">
    <location>
        <begin position="404"/>
        <end position="597"/>
    </location>
</feature>
<evidence type="ECO:0000259" key="2">
    <source>
        <dbReference type="Pfam" id="PF01757"/>
    </source>
</evidence>
<feature type="transmembrane region" description="Helical" evidence="1">
    <location>
        <begin position="337"/>
        <end position="358"/>
    </location>
</feature>
<keyword evidence="1" id="KW-1133">Transmembrane helix</keyword>
<evidence type="ECO:0000256" key="1">
    <source>
        <dbReference type="SAM" id="Phobius"/>
    </source>
</evidence>
<dbReference type="EMBL" id="BMKN01000002">
    <property type="protein sequence ID" value="GGE56946.1"/>
    <property type="molecule type" value="Genomic_DNA"/>
</dbReference>
<dbReference type="PANTHER" id="PTHR23028:SF53">
    <property type="entry name" value="ACYL_TRANSF_3 DOMAIN-CONTAINING PROTEIN"/>
    <property type="match status" value="1"/>
</dbReference>
<feature type="transmembrane region" description="Helical" evidence="1">
    <location>
        <begin position="308"/>
        <end position="325"/>
    </location>
</feature>
<gene>
    <name evidence="4" type="ORF">GCM10011517_25900</name>
</gene>
<keyword evidence="5" id="KW-1185">Reference proteome</keyword>
<feature type="transmembrane region" description="Helical" evidence="1">
    <location>
        <begin position="38"/>
        <end position="57"/>
    </location>
</feature>
<feature type="domain" description="Acyltransferase 3" evidence="2">
    <location>
        <begin position="13"/>
        <end position="319"/>
    </location>
</feature>
<keyword evidence="4" id="KW-0808">Transferase</keyword>
<dbReference type="GO" id="GO:0016020">
    <property type="term" value="C:membrane"/>
    <property type="evidence" value="ECO:0007669"/>
    <property type="project" value="TreeGrafter"/>
</dbReference>
<feature type="transmembrane region" description="Helical" evidence="1">
    <location>
        <begin position="137"/>
        <end position="160"/>
    </location>
</feature>
<sequence>MRPLCRNSDRDPRLDGLRALAVLSVLAFHLGLPWQGGYLGVDIFFVLSGYLIFHSLLHPKQAGTQLLRTFFLRRVMRLAPALITALFGVVLIAPFVLLPPELSFLGQSLLATALLVPNFFFWSSFDYFSTAAHDSPLLHLWSLGVEAQFYLIAPFLLLVRRWISKTWWYVFLGGAVALSFALALFAHAFHPKAGFYWMPTRFWQFGFGAFIAIGTVRAGHWASGAGIAVLVGGLVAAPSVPFWAGIGVTIGTGLLISAPRTGPVARLLGGALPTWIGARSYTLYLIHWPVIVFARLLWGPDTSWTEKLLLAAISMGLAAGVTRWVEQPAMRAGCVRPVTIGAVVGLIIAVALMPQSLWRGMYPQTVVELSAYADYKERHSFYGQTLLHRCFITDQTREGAAAFDSLTCLPPRDGRPQILLIGDSHAAHLSAALRKQADWQLGQVTMAGCRPLIAENPEGDCAALMTKTLRLQRPDLWVISARWQAEELSELSATIDRLSGRVLVLGPVPEYPGGLPQQLARDAWTGRETAPWRADPKLPQLDARVRQALAGTSATYVSLIELLCPNGPCKTRVGTVPLQFDYGHFTAEGAEYVVSRISALLTPQSTSKTMVWHVAK</sequence>
<keyword evidence="4" id="KW-0012">Acyltransferase</keyword>
<reference evidence="4" key="1">
    <citation type="journal article" date="2014" name="Int. J. Syst. Evol. Microbiol.">
        <title>Complete genome sequence of Corynebacterium casei LMG S-19264T (=DSM 44701T), isolated from a smear-ripened cheese.</title>
        <authorList>
            <consortium name="US DOE Joint Genome Institute (JGI-PGF)"/>
            <person name="Walter F."/>
            <person name="Albersmeier A."/>
            <person name="Kalinowski J."/>
            <person name="Ruckert C."/>
        </authorList>
    </citation>
    <scope>NUCLEOTIDE SEQUENCE</scope>
    <source>
        <strain evidence="4">CGMCC 1.16012</strain>
    </source>
</reference>
<dbReference type="Proteomes" id="UP000606730">
    <property type="component" value="Unassembled WGS sequence"/>
</dbReference>
<dbReference type="AlphaFoldDB" id="A0A917ALD9"/>
<dbReference type="RefSeq" id="WP_095594475.1">
    <property type="nucleotide sequence ID" value="NZ_BMKN01000002.1"/>
</dbReference>
<dbReference type="InterPro" id="IPR002656">
    <property type="entry name" value="Acyl_transf_3_dom"/>
</dbReference>
<proteinExistence type="predicted"/>
<dbReference type="OrthoDB" id="9796461at2"/>
<feature type="transmembrane region" description="Helical" evidence="1">
    <location>
        <begin position="104"/>
        <end position="125"/>
    </location>
</feature>
<organism evidence="4 5">
    <name type="scientific">Actibacterium pelagium</name>
    <dbReference type="NCBI Taxonomy" id="2029103"/>
    <lineage>
        <taxon>Bacteria</taxon>
        <taxon>Pseudomonadati</taxon>
        <taxon>Pseudomonadota</taxon>
        <taxon>Alphaproteobacteria</taxon>
        <taxon>Rhodobacterales</taxon>
        <taxon>Roseobacteraceae</taxon>
        <taxon>Actibacterium</taxon>
    </lineage>
</organism>
<evidence type="ECO:0000259" key="3">
    <source>
        <dbReference type="Pfam" id="PF19040"/>
    </source>
</evidence>
<dbReference type="Pfam" id="PF19040">
    <property type="entry name" value="SGNH"/>
    <property type="match status" value="1"/>
</dbReference>
<keyword evidence="1" id="KW-0472">Membrane</keyword>
<feature type="transmembrane region" description="Helical" evidence="1">
    <location>
        <begin position="202"/>
        <end position="221"/>
    </location>
</feature>
<feature type="transmembrane region" description="Helical" evidence="1">
    <location>
        <begin position="267"/>
        <end position="288"/>
    </location>
</feature>
<dbReference type="GO" id="GO:0016747">
    <property type="term" value="F:acyltransferase activity, transferring groups other than amino-acyl groups"/>
    <property type="evidence" value="ECO:0007669"/>
    <property type="project" value="InterPro"/>
</dbReference>
<dbReference type="InterPro" id="IPR050879">
    <property type="entry name" value="Acyltransferase_3"/>
</dbReference>
<comment type="caution">
    <text evidence="4">The sequence shown here is derived from an EMBL/GenBank/DDBJ whole genome shotgun (WGS) entry which is preliminary data.</text>
</comment>
<reference evidence="4" key="2">
    <citation type="submission" date="2020-09" db="EMBL/GenBank/DDBJ databases">
        <authorList>
            <person name="Sun Q."/>
            <person name="Zhou Y."/>
        </authorList>
    </citation>
    <scope>NUCLEOTIDE SEQUENCE</scope>
    <source>
        <strain evidence="4">CGMCC 1.16012</strain>
    </source>
</reference>
<dbReference type="GO" id="GO:0009103">
    <property type="term" value="P:lipopolysaccharide biosynthetic process"/>
    <property type="evidence" value="ECO:0007669"/>
    <property type="project" value="TreeGrafter"/>
</dbReference>
<dbReference type="InterPro" id="IPR043968">
    <property type="entry name" value="SGNH"/>
</dbReference>
<evidence type="ECO:0000313" key="4">
    <source>
        <dbReference type="EMBL" id="GGE56946.1"/>
    </source>
</evidence>